<sequence length="235" mass="26688">MKRFHHKFTLPAILTLLAVAVAALLIGFSNFKKQTTLPADSNPSAIGVELNQNFDYADLHKLQANGISFVYLRSTQGRSYFDDNYLSYRDQVLGTKLAFGTIISYSNESTPMQHYRYFTKEVGRNTGTLPIMIEPAVASRNKRYLRSMGQFTQMLENNGKEVVVAVNSKYHKYYGPNTKFVSNGNKTPNKLQYSFCRYTTDGRVKNVKGLEDNVTMFSYNGTVAQYKQKYGQLAQ</sequence>
<dbReference type="Pfam" id="PF01183">
    <property type="entry name" value="Glyco_hydro_25"/>
    <property type="match status" value="1"/>
</dbReference>
<protein>
    <recommendedName>
        <fullName evidence="4">Lysozyme</fullName>
    </recommendedName>
</protein>
<dbReference type="OrthoDB" id="2151413at2"/>
<dbReference type="GO" id="GO:0016998">
    <property type="term" value="P:cell wall macromolecule catabolic process"/>
    <property type="evidence" value="ECO:0007669"/>
    <property type="project" value="InterPro"/>
</dbReference>
<dbReference type="GO" id="GO:0003796">
    <property type="term" value="F:lysozyme activity"/>
    <property type="evidence" value="ECO:0007669"/>
    <property type="project" value="InterPro"/>
</dbReference>
<dbReference type="RefSeq" id="WP_060459665.1">
    <property type="nucleotide sequence ID" value="NZ_AP014808.1"/>
</dbReference>
<evidence type="ECO:0008006" key="4">
    <source>
        <dbReference type="Google" id="ProtNLM"/>
    </source>
</evidence>
<dbReference type="GO" id="GO:0009253">
    <property type="term" value="P:peptidoglycan catabolic process"/>
    <property type="evidence" value="ECO:0007669"/>
    <property type="project" value="InterPro"/>
</dbReference>
<dbReference type="PATRIC" id="fig|1600.4.peg.1263"/>
<dbReference type="InterPro" id="IPR017853">
    <property type="entry name" value="GH"/>
</dbReference>
<reference evidence="2 3" key="1">
    <citation type="submission" date="2015-03" db="EMBL/GenBank/DDBJ databases">
        <title>Complete genome sequence of Lactobacillus acetotolerans NBRC 13120.</title>
        <authorList>
            <person name="Toh H."/>
            <person name="Morita H."/>
            <person name="Fujita N."/>
        </authorList>
    </citation>
    <scope>NUCLEOTIDE SEQUENCE [LARGE SCALE GENOMIC DNA]</scope>
    <source>
        <strain evidence="2 3">NBRC 13120</strain>
    </source>
</reference>
<dbReference type="Proteomes" id="UP000035709">
    <property type="component" value="Chromosome"/>
</dbReference>
<dbReference type="InterPro" id="IPR002053">
    <property type="entry name" value="Glyco_hydro_25"/>
</dbReference>
<evidence type="ECO:0000313" key="2">
    <source>
        <dbReference type="EMBL" id="BAQ57628.1"/>
    </source>
</evidence>
<proteinExistence type="inferred from homology"/>
<keyword evidence="3" id="KW-1185">Reference proteome</keyword>
<dbReference type="SUPFAM" id="SSF51445">
    <property type="entry name" value="(Trans)glycosidases"/>
    <property type="match status" value="1"/>
</dbReference>
<dbReference type="AlphaFoldDB" id="A0A0D6A494"/>
<dbReference type="STRING" id="1600.LBAT_1239"/>
<name>A0A0D6A494_9LACO</name>
<organism evidence="2 3">
    <name type="scientific">Lactobacillus acetotolerans</name>
    <dbReference type="NCBI Taxonomy" id="1600"/>
    <lineage>
        <taxon>Bacteria</taxon>
        <taxon>Bacillati</taxon>
        <taxon>Bacillota</taxon>
        <taxon>Bacilli</taxon>
        <taxon>Lactobacillales</taxon>
        <taxon>Lactobacillaceae</taxon>
        <taxon>Lactobacillus</taxon>
    </lineage>
</organism>
<gene>
    <name evidence="2" type="ORF">LBAT_1239</name>
</gene>
<comment type="similarity">
    <text evidence="1">Belongs to the glycosyl hydrolase 25 family.</text>
</comment>
<dbReference type="EMBL" id="AP014808">
    <property type="protein sequence ID" value="BAQ57628.1"/>
    <property type="molecule type" value="Genomic_DNA"/>
</dbReference>
<dbReference type="Gene3D" id="3.20.20.80">
    <property type="entry name" value="Glycosidases"/>
    <property type="match status" value="1"/>
</dbReference>
<dbReference type="KEGG" id="lae:LBAT_1239"/>
<evidence type="ECO:0000256" key="1">
    <source>
        <dbReference type="ARBA" id="ARBA00010646"/>
    </source>
</evidence>
<evidence type="ECO:0000313" key="3">
    <source>
        <dbReference type="Proteomes" id="UP000035709"/>
    </source>
</evidence>
<accession>A0A0D6A494</accession>